<keyword evidence="3" id="KW-1185">Reference proteome</keyword>
<name>A0ABU5R9L5_9PSEU</name>
<keyword evidence="1" id="KW-0812">Transmembrane</keyword>
<feature type="transmembrane region" description="Helical" evidence="1">
    <location>
        <begin position="20"/>
        <end position="42"/>
    </location>
</feature>
<keyword evidence="1" id="KW-1133">Transmembrane helix</keyword>
<sequence length="43" mass="4460">MSPDSDREPAPRISADWAAVAVAAVLVLLAALGLLPTITFLVK</sequence>
<protein>
    <submittedName>
        <fullName evidence="2">Uncharacterized protein</fullName>
    </submittedName>
</protein>
<dbReference type="EMBL" id="JAYFSI010000006">
    <property type="protein sequence ID" value="MEA5362823.1"/>
    <property type="molecule type" value="Genomic_DNA"/>
</dbReference>
<organism evidence="2 3">
    <name type="scientific">Amycolatopsis heterodermiae</name>
    <dbReference type="NCBI Taxonomy" id="3110235"/>
    <lineage>
        <taxon>Bacteria</taxon>
        <taxon>Bacillati</taxon>
        <taxon>Actinomycetota</taxon>
        <taxon>Actinomycetes</taxon>
        <taxon>Pseudonocardiales</taxon>
        <taxon>Pseudonocardiaceae</taxon>
        <taxon>Amycolatopsis</taxon>
    </lineage>
</organism>
<comment type="caution">
    <text evidence="2">The sequence shown here is derived from an EMBL/GenBank/DDBJ whole genome shotgun (WGS) entry which is preliminary data.</text>
</comment>
<evidence type="ECO:0000313" key="3">
    <source>
        <dbReference type="Proteomes" id="UP001304298"/>
    </source>
</evidence>
<proteinExistence type="predicted"/>
<reference evidence="2 3" key="1">
    <citation type="submission" date="2023-12" db="EMBL/GenBank/DDBJ databases">
        <title>Amycolatopsis sp. V23-08.</title>
        <authorList>
            <person name="Somphong A."/>
        </authorList>
    </citation>
    <scope>NUCLEOTIDE SEQUENCE [LARGE SCALE GENOMIC DNA]</scope>
    <source>
        <strain evidence="2 3">V23-08</strain>
    </source>
</reference>
<keyword evidence="1" id="KW-0472">Membrane</keyword>
<gene>
    <name evidence="2" type="ORF">VA596_25035</name>
</gene>
<evidence type="ECO:0000256" key="1">
    <source>
        <dbReference type="SAM" id="Phobius"/>
    </source>
</evidence>
<dbReference type="Proteomes" id="UP001304298">
    <property type="component" value="Unassembled WGS sequence"/>
</dbReference>
<dbReference type="RefSeq" id="WP_323330586.1">
    <property type="nucleotide sequence ID" value="NZ_JAYFSI010000006.1"/>
</dbReference>
<evidence type="ECO:0000313" key="2">
    <source>
        <dbReference type="EMBL" id="MEA5362823.1"/>
    </source>
</evidence>
<accession>A0ABU5R9L5</accession>